<comment type="function">
    <text evidence="5">Member of a network of 50S ribosomal subunit biogenesis factors which assembles along the 30S-50S interface, preventing incorrect 23S rRNA structures from forming. Promotes peptidyl transferase center (PTC) maturation.</text>
</comment>
<proteinExistence type="inferred from homology"/>
<evidence type="ECO:0000313" key="8">
    <source>
        <dbReference type="EMBL" id="RRQ21243.1"/>
    </source>
</evidence>
<dbReference type="HAMAP" id="MF_00765">
    <property type="entry name" value="DarP"/>
    <property type="match status" value="1"/>
</dbReference>
<feature type="region of interest" description="Disordered" evidence="7">
    <location>
        <begin position="1"/>
        <end position="53"/>
    </location>
</feature>
<keyword evidence="1 5" id="KW-0963">Cytoplasm</keyword>
<protein>
    <recommendedName>
        <fullName evidence="5">Dual-action ribosomal maturation protein DarP</fullName>
    </recommendedName>
    <alternativeName>
        <fullName evidence="5">Large ribosomal subunit assembly factor DarP</fullName>
    </alternativeName>
</protein>
<dbReference type="SUPFAM" id="SSF158710">
    <property type="entry name" value="PSPTO4464-like"/>
    <property type="match status" value="1"/>
</dbReference>
<evidence type="ECO:0000256" key="4">
    <source>
        <dbReference type="ARBA" id="ARBA00022884"/>
    </source>
</evidence>
<dbReference type="InterPro" id="IPR023153">
    <property type="entry name" value="DarP_sf"/>
</dbReference>
<keyword evidence="3 5" id="KW-0699">rRNA-binding</keyword>
<evidence type="ECO:0000256" key="2">
    <source>
        <dbReference type="ARBA" id="ARBA00022517"/>
    </source>
</evidence>
<evidence type="ECO:0000256" key="7">
    <source>
        <dbReference type="SAM" id="MobiDB-lite"/>
    </source>
</evidence>
<evidence type="ECO:0000256" key="5">
    <source>
        <dbReference type="HAMAP-Rule" id="MF_00765"/>
    </source>
</evidence>
<evidence type="ECO:0000256" key="3">
    <source>
        <dbReference type="ARBA" id="ARBA00022730"/>
    </source>
</evidence>
<keyword evidence="4 5" id="KW-0694">RNA-binding</keyword>
<dbReference type="EMBL" id="QZMU01000001">
    <property type="protein sequence ID" value="RRQ21243.1"/>
    <property type="molecule type" value="Genomic_DNA"/>
</dbReference>
<dbReference type="Gene3D" id="1.10.60.30">
    <property type="entry name" value="PSPTO4464-like domains"/>
    <property type="match status" value="2"/>
</dbReference>
<dbReference type="GO" id="GO:0005829">
    <property type="term" value="C:cytosol"/>
    <property type="evidence" value="ECO:0007669"/>
    <property type="project" value="TreeGrafter"/>
</dbReference>
<dbReference type="AlphaFoldDB" id="A0A426QHM4"/>
<comment type="caution">
    <text evidence="8">The sequence shown here is derived from an EMBL/GenBank/DDBJ whole genome shotgun (WGS) entry which is preliminary data.</text>
</comment>
<name>A0A426QHM4_9GAMM</name>
<accession>A0A426QHM4</accession>
<organism evidence="8 9">
    <name type="scientific">Thiohalobacter thiocyanaticus</name>
    <dbReference type="NCBI Taxonomy" id="585455"/>
    <lineage>
        <taxon>Bacteria</taxon>
        <taxon>Pseudomonadati</taxon>
        <taxon>Pseudomonadota</taxon>
        <taxon>Gammaproteobacteria</taxon>
        <taxon>Thiohalobacterales</taxon>
        <taxon>Thiohalobacteraceae</taxon>
        <taxon>Thiohalobacter</taxon>
    </lineage>
</organism>
<dbReference type="NCBIfam" id="NF003593">
    <property type="entry name" value="PRK05255.1-1"/>
    <property type="match status" value="1"/>
</dbReference>
<gene>
    <name evidence="5" type="primary">darP</name>
    <name evidence="8" type="ORF">D6C00_04260</name>
</gene>
<comment type="subcellular location">
    <subcellularLocation>
        <location evidence="5">Cytoplasm</location>
    </subcellularLocation>
    <text evidence="5">Associates with late stage pre-50S ribosomal subunits.</text>
</comment>
<keyword evidence="6" id="KW-0175">Coiled coil</keyword>
<dbReference type="PANTHER" id="PTHR38101:SF1">
    <property type="entry name" value="UPF0307 PROTEIN YJGA"/>
    <property type="match status" value="1"/>
</dbReference>
<dbReference type="Pfam" id="PF04751">
    <property type="entry name" value="DarP"/>
    <property type="match status" value="1"/>
</dbReference>
<reference evidence="8 9" key="1">
    <citation type="journal article" date="2010" name="Int. J. Syst. Evol. Microbiol.">
        <title>Thiohalobacter thiocyanaticus gen. nov., sp. nov., a moderately halophilic, sulfur-oxidizing gammaproteobacterium from hypersaline lakes, that utilizes thiocyanate.</title>
        <authorList>
            <person name="Sorokin D.Y."/>
            <person name="Kovaleva O.L."/>
            <person name="Tourova T.P."/>
            <person name="Muyzer G."/>
        </authorList>
    </citation>
    <scope>NUCLEOTIDE SEQUENCE [LARGE SCALE GENOMIC DNA]</scope>
    <source>
        <strain evidence="8 9">Hrh1</strain>
    </source>
</reference>
<evidence type="ECO:0000256" key="1">
    <source>
        <dbReference type="ARBA" id="ARBA00022490"/>
    </source>
</evidence>
<comment type="similarity">
    <text evidence="5">Belongs to the DarP family.</text>
</comment>
<dbReference type="GO" id="GO:0019843">
    <property type="term" value="F:rRNA binding"/>
    <property type="evidence" value="ECO:0007669"/>
    <property type="project" value="UniProtKB-UniRule"/>
</dbReference>
<evidence type="ECO:0000313" key="9">
    <source>
        <dbReference type="Proteomes" id="UP000287798"/>
    </source>
</evidence>
<dbReference type="GO" id="GO:1902626">
    <property type="term" value="P:assembly of large subunit precursor of preribosome"/>
    <property type="evidence" value="ECO:0007669"/>
    <property type="project" value="UniProtKB-UniRule"/>
</dbReference>
<dbReference type="InterPro" id="IPR006839">
    <property type="entry name" value="DarP"/>
</dbReference>
<sequence>MSAPAQGRARTSPSRGRVCYLGPIRQPQPARTMHKQPDLTPEEDDDEGPSKSQLKREAHALLELGRTLVELPEGRLAALPLDDRLRDAVQLARRIHARSGRKRQIQYIGKLLRNGDPQPVIDALEAIQQEDRRAARAFHQLEDWRERFIHEGDEALSDWLAQYPGTDRQHLRQLIRQAQKDYRENRTKGPRALFRFLREVAESQTAGEP</sequence>
<keyword evidence="2 5" id="KW-0690">Ribosome biogenesis</keyword>
<keyword evidence="9" id="KW-1185">Reference proteome</keyword>
<dbReference type="CDD" id="cd16331">
    <property type="entry name" value="YjgA-like"/>
    <property type="match status" value="1"/>
</dbReference>
<feature type="coiled-coil region" evidence="6">
    <location>
        <begin position="127"/>
        <end position="188"/>
    </location>
</feature>
<dbReference type="PANTHER" id="PTHR38101">
    <property type="entry name" value="UPF0307 PROTEIN YJGA"/>
    <property type="match status" value="1"/>
</dbReference>
<evidence type="ECO:0000256" key="6">
    <source>
        <dbReference type="SAM" id="Coils"/>
    </source>
</evidence>
<dbReference type="Proteomes" id="UP000287798">
    <property type="component" value="Unassembled WGS sequence"/>
</dbReference>
<dbReference type="GO" id="GO:0043022">
    <property type="term" value="F:ribosome binding"/>
    <property type="evidence" value="ECO:0007669"/>
    <property type="project" value="UniProtKB-UniRule"/>
</dbReference>